<evidence type="ECO:0000313" key="2">
    <source>
        <dbReference type="Proteomes" id="UP000193144"/>
    </source>
</evidence>
<protein>
    <submittedName>
        <fullName evidence="1">Uncharacterized protein</fullName>
    </submittedName>
</protein>
<comment type="caution">
    <text evidence="1">The sequence shown here is derived from an EMBL/GenBank/DDBJ whole genome shotgun (WGS) entry which is preliminary data.</text>
</comment>
<dbReference type="OrthoDB" id="2883672at2759"/>
<reference evidence="1 2" key="1">
    <citation type="submission" date="2016-07" db="EMBL/GenBank/DDBJ databases">
        <title>Pervasive Adenine N6-methylation of Active Genes in Fungi.</title>
        <authorList>
            <consortium name="DOE Joint Genome Institute"/>
            <person name="Mondo S.J."/>
            <person name="Dannebaum R.O."/>
            <person name="Kuo R.C."/>
            <person name="Labutti K."/>
            <person name="Haridas S."/>
            <person name="Kuo A."/>
            <person name="Salamov A."/>
            <person name="Ahrendt S.R."/>
            <person name="Lipzen A."/>
            <person name="Sullivan W."/>
            <person name="Andreopoulos W.B."/>
            <person name="Clum A."/>
            <person name="Lindquist E."/>
            <person name="Daum C."/>
            <person name="Ramamoorthy G.K."/>
            <person name="Gryganskyi A."/>
            <person name="Culley D."/>
            <person name="Magnuson J.K."/>
            <person name="James T.Y."/>
            <person name="O'Malley M.A."/>
            <person name="Stajich J.E."/>
            <person name="Spatafora J.W."/>
            <person name="Visel A."/>
            <person name="Grigoriev I.V."/>
        </authorList>
    </citation>
    <scope>NUCLEOTIDE SEQUENCE [LARGE SCALE GENOMIC DNA]</scope>
    <source>
        <strain evidence="1 2">CBS 115471</strain>
    </source>
</reference>
<evidence type="ECO:0000313" key="1">
    <source>
        <dbReference type="EMBL" id="ORX98875.1"/>
    </source>
</evidence>
<dbReference type="Proteomes" id="UP000193144">
    <property type="component" value="Unassembled WGS sequence"/>
</dbReference>
<sequence>MKPGACGYFNDNGNRHKIVQLTDADEVKKKLGKEVTLLDPSGQLEVEEDITTTWTAKVSTNVHGSMFNLDSSLIPPGSPVSANVGWEYTCDSSDGTVILAHDKIVTTGLYGVNMNGVDKTRSWMDDHIEDIANATDDPRSASKKGLFLRTRTYAILR</sequence>
<accession>A0A1Y1YLK4</accession>
<organism evidence="1 2">
    <name type="scientific">Clohesyomyces aquaticus</name>
    <dbReference type="NCBI Taxonomy" id="1231657"/>
    <lineage>
        <taxon>Eukaryota</taxon>
        <taxon>Fungi</taxon>
        <taxon>Dikarya</taxon>
        <taxon>Ascomycota</taxon>
        <taxon>Pezizomycotina</taxon>
        <taxon>Dothideomycetes</taxon>
        <taxon>Pleosporomycetidae</taxon>
        <taxon>Pleosporales</taxon>
        <taxon>Lindgomycetaceae</taxon>
        <taxon>Clohesyomyces</taxon>
    </lineage>
</organism>
<dbReference type="EMBL" id="MCFA01000207">
    <property type="protein sequence ID" value="ORX98875.1"/>
    <property type="molecule type" value="Genomic_DNA"/>
</dbReference>
<name>A0A1Y1YLK4_9PLEO</name>
<keyword evidence="2" id="KW-1185">Reference proteome</keyword>
<dbReference type="AlphaFoldDB" id="A0A1Y1YLK4"/>
<proteinExistence type="predicted"/>
<gene>
    <name evidence="1" type="ORF">BCR34DRAFT_576870</name>
</gene>